<accession>A0A0K9Q035</accession>
<comment type="caution">
    <text evidence="2">The sequence shown here is derived from an EMBL/GenBank/DDBJ whole genome shotgun (WGS) entry which is preliminary data.</text>
</comment>
<dbReference type="Gene3D" id="3.60.40.10">
    <property type="entry name" value="PPM-type phosphatase domain"/>
    <property type="match status" value="1"/>
</dbReference>
<evidence type="ECO:0000313" key="3">
    <source>
        <dbReference type="Proteomes" id="UP000036987"/>
    </source>
</evidence>
<dbReference type="SUPFAM" id="SSF81606">
    <property type="entry name" value="PP2C-like"/>
    <property type="match status" value="1"/>
</dbReference>
<dbReference type="EMBL" id="LFYR01000252">
    <property type="protein sequence ID" value="KMZ74653.1"/>
    <property type="molecule type" value="Genomic_DNA"/>
</dbReference>
<dbReference type="STRING" id="29655.A0A0K9Q035"/>
<dbReference type="InterPro" id="IPR036457">
    <property type="entry name" value="PPM-type-like_dom_sf"/>
</dbReference>
<dbReference type="OrthoDB" id="1720605at2759"/>
<dbReference type="GO" id="GO:0004722">
    <property type="term" value="F:protein serine/threonine phosphatase activity"/>
    <property type="evidence" value="ECO:0007669"/>
    <property type="project" value="UniProtKB-EC"/>
</dbReference>
<protein>
    <recommendedName>
        <fullName evidence="1">protein-serine/threonine phosphatase</fullName>
        <ecNumber evidence="1">3.1.3.16</ecNumber>
    </recommendedName>
</protein>
<gene>
    <name evidence="2" type="ORF">ZOSMA_123G00010</name>
</gene>
<sequence length="57" mass="6527">MIFDGHKSKGVAQYFKDNFLKNVLSSIHPDLSRKNWIVALARALVAGFVKIDKDFLY</sequence>
<dbReference type="Proteomes" id="UP000036987">
    <property type="component" value="Unassembled WGS sequence"/>
</dbReference>
<keyword evidence="3" id="KW-1185">Reference proteome</keyword>
<organism evidence="2 3">
    <name type="scientific">Zostera marina</name>
    <name type="common">Eelgrass</name>
    <dbReference type="NCBI Taxonomy" id="29655"/>
    <lineage>
        <taxon>Eukaryota</taxon>
        <taxon>Viridiplantae</taxon>
        <taxon>Streptophyta</taxon>
        <taxon>Embryophyta</taxon>
        <taxon>Tracheophyta</taxon>
        <taxon>Spermatophyta</taxon>
        <taxon>Magnoliopsida</taxon>
        <taxon>Liliopsida</taxon>
        <taxon>Zosteraceae</taxon>
        <taxon>Zostera</taxon>
    </lineage>
</organism>
<proteinExistence type="predicted"/>
<name>A0A0K9Q035_ZOSMR</name>
<evidence type="ECO:0000313" key="2">
    <source>
        <dbReference type="EMBL" id="KMZ74653.1"/>
    </source>
</evidence>
<evidence type="ECO:0000256" key="1">
    <source>
        <dbReference type="ARBA" id="ARBA00013081"/>
    </source>
</evidence>
<reference evidence="3" key="1">
    <citation type="journal article" date="2016" name="Nature">
        <title>The genome of the seagrass Zostera marina reveals angiosperm adaptation to the sea.</title>
        <authorList>
            <person name="Olsen J.L."/>
            <person name="Rouze P."/>
            <person name="Verhelst B."/>
            <person name="Lin Y.-C."/>
            <person name="Bayer T."/>
            <person name="Collen J."/>
            <person name="Dattolo E."/>
            <person name="De Paoli E."/>
            <person name="Dittami S."/>
            <person name="Maumus F."/>
            <person name="Michel G."/>
            <person name="Kersting A."/>
            <person name="Lauritano C."/>
            <person name="Lohaus R."/>
            <person name="Toepel M."/>
            <person name="Tonon T."/>
            <person name="Vanneste K."/>
            <person name="Amirebrahimi M."/>
            <person name="Brakel J."/>
            <person name="Bostroem C."/>
            <person name="Chovatia M."/>
            <person name="Grimwood J."/>
            <person name="Jenkins J.W."/>
            <person name="Jueterbock A."/>
            <person name="Mraz A."/>
            <person name="Stam W.T."/>
            <person name="Tice H."/>
            <person name="Bornberg-Bauer E."/>
            <person name="Green P.J."/>
            <person name="Pearson G.A."/>
            <person name="Procaccini G."/>
            <person name="Duarte C.M."/>
            <person name="Schmutz J."/>
            <person name="Reusch T.B.H."/>
            <person name="Van de Peer Y."/>
        </authorList>
    </citation>
    <scope>NUCLEOTIDE SEQUENCE [LARGE SCALE GENOMIC DNA]</scope>
    <source>
        <strain evidence="3">cv. Finnish</strain>
    </source>
</reference>
<dbReference type="EC" id="3.1.3.16" evidence="1"/>
<dbReference type="AlphaFoldDB" id="A0A0K9Q035"/>